<evidence type="ECO:0000256" key="3">
    <source>
        <dbReference type="ARBA" id="ARBA00022692"/>
    </source>
</evidence>
<dbReference type="Pfam" id="PF06146">
    <property type="entry name" value="PsiE"/>
    <property type="match status" value="1"/>
</dbReference>
<feature type="transmembrane region" description="Helical" evidence="6">
    <location>
        <begin position="12"/>
        <end position="38"/>
    </location>
</feature>
<evidence type="ECO:0000313" key="8">
    <source>
        <dbReference type="Proteomes" id="UP001243420"/>
    </source>
</evidence>
<evidence type="ECO:0000256" key="1">
    <source>
        <dbReference type="ARBA" id="ARBA00004651"/>
    </source>
</evidence>
<sequence length="145" mass="15439">MIRFIDIAYERFAAAISTLLLAGMAIVILVATFSFLRLTGEVLTGAFAGTSYATLQRLFDGLLGAIIALELAHSVHLMVTGQRGFGQVRIVLVIGILAVVRKLIVVELEAVSGLLLLGLAAAVIALGGIYALLIWMDRDGKMPKD</sequence>
<keyword evidence="5 6" id="KW-0472">Membrane</keyword>
<protein>
    <submittedName>
        <fullName evidence="7">Phosphate-starvation-inducible PsiE family protein</fullName>
    </submittedName>
</protein>
<dbReference type="InterPro" id="IPR020948">
    <property type="entry name" value="P_starv_induced_PsiE-like"/>
</dbReference>
<accession>A0ABY8LDQ8</accession>
<keyword evidence="2" id="KW-1003">Cell membrane</keyword>
<evidence type="ECO:0000256" key="2">
    <source>
        <dbReference type="ARBA" id="ARBA00022475"/>
    </source>
</evidence>
<dbReference type="Proteomes" id="UP001243420">
    <property type="component" value="Chromosome"/>
</dbReference>
<feature type="transmembrane region" description="Helical" evidence="6">
    <location>
        <begin position="86"/>
        <end position="104"/>
    </location>
</feature>
<gene>
    <name evidence="7" type="ORF">P8627_04070</name>
</gene>
<keyword evidence="4 6" id="KW-1133">Transmembrane helix</keyword>
<evidence type="ECO:0000256" key="6">
    <source>
        <dbReference type="SAM" id="Phobius"/>
    </source>
</evidence>
<reference evidence="7 8" key="1">
    <citation type="submission" date="2023-04" db="EMBL/GenBank/DDBJ databases">
        <title>Jannaschia ovalis sp. nov., a marine bacterium isolated from sea tidal flat.</title>
        <authorList>
            <person name="Kwon D.Y."/>
            <person name="Kim J.-J."/>
        </authorList>
    </citation>
    <scope>NUCLEOTIDE SEQUENCE [LARGE SCALE GENOMIC DNA]</scope>
    <source>
        <strain evidence="7 8">GRR-S6-38</strain>
    </source>
</reference>
<dbReference type="RefSeq" id="WP_279966318.1">
    <property type="nucleotide sequence ID" value="NZ_CP122537.1"/>
</dbReference>
<feature type="transmembrane region" description="Helical" evidence="6">
    <location>
        <begin position="110"/>
        <end position="135"/>
    </location>
</feature>
<dbReference type="EMBL" id="CP122537">
    <property type="protein sequence ID" value="WGH79452.1"/>
    <property type="molecule type" value="Genomic_DNA"/>
</dbReference>
<evidence type="ECO:0000256" key="5">
    <source>
        <dbReference type="ARBA" id="ARBA00023136"/>
    </source>
</evidence>
<comment type="subcellular location">
    <subcellularLocation>
        <location evidence="1">Cell membrane</location>
        <topology evidence="1">Multi-pass membrane protein</topology>
    </subcellularLocation>
</comment>
<evidence type="ECO:0000256" key="4">
    <source>
        <dbReference type="ARBA" id="ARBA00022989"/>
    </source>
</evidence>
<keyword evidence="8" id="KW-1185">Reference proteome</keyword>
<name>A0ABY8LDQ8_9RHOB</name>
<proteinExistence type="predicted"/>
<organism evidence="7 8">
    <name type="scientific">Jannaschia ovalis</name>
    <dbReference type="NCBI Taxonomy" id="3038773"/>
    <lineage>
        <taxon>Bacteria</taxon>
        <taxon>Pseudomonadati</taxon>
        <taxon>Pseudomonadota</taxon>
        <taxon>Alphaproteobacteria</taxon>
        <taxon>Rhodobacterales</taxon>
        <taxon>Roseobacteraceae</taxon>
        <taxon>Jannaschia</taxon>
    </lineage>
</organism>
<keyword evidence="3 6" id="KW-0812">Transmembrane</keyword>
<evidence type="ECO:0000313" key="7">
    <source>
        <dbReference type="EMBL" id="WGH79452.1"/>
    </source>
</evidence>